<reference evidence="5" key="3">
    <citation type="submission" date="2020-12" db="UniProtKB">
        <authorList>
            <consortium name="EnsemblPlants"/>
        </authorList>
    </citation>
    <scope>IDENTIFICATION</scope>
</reference>
<sequence length="547" mass="61145">MAGRGERATGVGLMARATRFISRLNYQVTGNNDREGTRRDALSSRPGIVSSDSDEACTGEVDDEGEYQDEESELYAAEVSYNERPRETRVVSGGSDGCETPPLNHVLAQSTLMQHCSSERSARLGRVKRGAMVNAATMLFGREFNVSGNGRFSRAECCHMAARYLPTDGPTVVDHLNSRAYIGQFSANGTSFVAGFQDRRIIIYNVENDWAIQKDIQARNLRWTITDTALSPDQRFLVYATITPVVHLVNVGSESGGVSSLANVTDIHEGLNFASDAQGDVFGLWSLQFSEDGRELVAGSNDKCIYVYDLEANKPVLRINAHKDDVNAVVFADEPCHLIYSGSDDNICKVWDRRCFAQRGRPAGQLVGHLEGITFIDSRKDGRCFISNGKDQTIKLWDIRKMTSGPASCKKGRKIPSFAWDYRWMDYPGMGRDVRHPYDQSLMTYKGHLVLRTLIRCYFSPLASTGQKYIYTGSHDGCVYIYELATGKQVSRLSYHRGTVRDCSWHPTEPMLVSSSWDGNLAKWEHLHGEKPRVEVPQISYDDLFDD</sequence>
<dbReference type="OMA" id="NVENDWA"/>
<feature type="repeat" description="WD" evidence="3">
    <location>
        <begin position="319"/>
        <end position="352"/>
    </location>
</feature>
<proteinExistence type="predicted"/>
<dbReference type="EnsemblPlants" id="Pp3c1_22090V3.3">
    <property type="protein sequence ID" value="Pp3c1_22090V3.3"/>
    <property type="gene ID" value="Pp3c1_22090"/>
</dbReference>
<dbReference type="GeneID" id="112285027"/>
<dbReference type="GO" id="GO:0080008">
    <property type="term" value="C:Cul4-RING E3 ubiquitin ligase complex"/>
    <property type="evidence" value="ECO:0000318"/>
    <property type="project" value="GO_Central"/>
</dbReference>
<dbReference type="Gramene" id="Pp3c1_22090V3.3">
    <property type="protein sequence ID" value="Pp3c1_22090V3.3"/>
    <property type="gene ID" value="Pp3c1_22090"/>
</dbReference>
<dbReference type="FunFam" id="2.130.10.10:FF:001117">
    <property type="entry name" value="DDB1 and CUL4-associated factor 11"/>
    <property type="match status" value="1"/>
</dbReference>
<dbReference type="OrthoDB" id="63070at2759"/>
<feature type="compositionally biased region" description="Acidic residues" evidence="4">
    <location>
        <begin position="52"/>
        <end position="65"/>
    </location>
</feature>
<dbReference type="EMBL" id="ABEU02000001">
    <property type="status" value="NOT_ANNOTATED_CDS"/>
    <property type="molecule type" value="Genomic_DNA"/>
</dbReference>
<organism evidence="5 6">
    <name type="scientific">Physcomitrium patens</name>
    <name type="common">Spreading-leaved earth moss</name>
    <name type="synonym">Physcomitrella patens</name>
    <dbReference type="NCBI Taxonomy" id="3218"/>
    <lineage>
        <taxon>Eukaryota</taxon>
        <taxon>Viridiplantae</taxon>
        <taxon>Streptophyta</taxon>
        <taxon>Embryophyta</taxon>
        <taxon>Bryophyta</taxon>
        <taxon>Bryophytina</taxon>
        <taxon>Bryopsida</taxon>
        <taxon>Funariidae</taxon>
        <taxon>Funariales</taxon>
        <taxon>Funariaceae</taxon>
        <taxon>Physcomitrium</taxon>
    </lineage>
</organism>
<keyword evidence="6" id="KW-1185">Reference proteome</keyword>
<feature type="repeat" description="WD" evidence="3">
    <location>
        <begin position="366"/>
        <end position="400"/>
    </location>
</feature>
<keyword evidence="1 3" id="KW-0853">WD repeat</keyword>
<dbReference type="InterPro" id="IPR051859">
    <property type="entry name" value="DCAF"/>
</dbReference>
<dbReference type="SUPFAM" id="SSF50978">
    <property type="entry name" value="WD40 repeat-like"/>
    <property type="match status" value="1"/>
</dbReference>
<evidence type="ECO:0000313" key="6">
    <source>
        <dbReference type="Proteomes" id="UP000006727"/>
    </source>
</evidence>
<evidence type="ECO:0000256" key="2">
    <source>
        <dbReference type="ARBA" id="ARBA00022737"/>
    </source>
</evidence>
<accession>A0A7I4BQL2</accession>
<protein>
    <recommendedName>
        <fullName evidence="7">LEC14B homolog</fullName>
    </recommendedName>
</protein>
<dbReference type="InterPro" id="IPR036322">
    <property type="entry name" value="WD40_repeat_dom_sf"/>
</dbReference>
<name>A0A7I4BQL2_PHYPA</name>
<dbReference type="InterPro" id="IPR001680">
    <property type="entry name" value="WD40_rpt"/>
</dbReference>
<dbReference type="KEGG" id="ppp:112285027"/>
<evidence type="ECO:0000313" key="5">
    <source>
        <dbReference type="EnsemblPlants" id="Pp3c1_22090V3.3"/>
    </source>
</evidence>
<dbReference type="FunFam" id="2.130.10.10:FF:000492">
    <property type="entry name" value="LEC14B homolog isoform X2"/>
    <property type="match status" value="1"/>
</dbReference>
<reference evidence="5 6" key="1">
    <citation type="journal article" date="2008" name="Science">
        <title>The Physcomitrella genome reveals evolutionary insights into the conquest of land by plants.</title>
        <authorList>
            <person name="Rensing S."/>
            <person name="Lang D."/>
            <person name="Zimmer A."/>
            <person name="Terry A."/>
            <person name="Salamov A."/>
            <person name="Shapiro H."/>
            <person name="Nishiyama T."/>
            <person name="Perroud P.-F."/>
            <person name="Lindquist E."/>
            <person name="Kamisugi Y."/>
            <person name="Tanahashi T."/>
            <person name="Sakakibara K."/>
            <person name="Fujita T."/>
            <person name="Oishi K."/>
            <person name="Shin-I T."/>
            <person name="Kuroki Y."/>
            <person name="Toyoda A."/>
            <person name="Suzuki Y."/>
            <person name="Hashimoto A."/>
            <person name="Yamaguchi K."/>
            <person name="Sugano A."/>
            <person name="Kohara Y."/>
            <person name="Fujiyama A."/>
            <person name="Anterola A."/>
            <person name="Aoki S."/>
            <person name="Ashton N."/>
            <person name="Barbazuk W.B."/>
            <person name="Barker E."/>
            <person name="Bennetzen J."/>
            <person name="Bezanilla M."/>
            <person name="Blankenship R."/>
            <person name="Cho S.H."/>
            <person name="Dutcher S."/>
            <person name="Estelle M."/>
            <person name="Fawcett J.A."/>
            <person name="Gundlach H."/>
            <person name="Hanada K."/>
            <person name="Heyl A."/>
            <person name="Hicks K.A."/>
            <person name="Hugh J."/>
            <person name="Lohr M."/>
            <person name="Mayer K."/>
            <person name="Melkozernov A."/>
            <person name="Murata T."/>
            <person name="Nelson D."/>
            <person name="Pils B."/>
            <person name="Prigge M."/>
            <person name="Reiss B."/>
            <person name="Renner T."/>
            <person name="Rombauts S."/>
            <person name="Rushton P."/>
            <person name="Sanderfoot A."/>
            <person name="Schween G."/>
            <person name="Shiu S.-H."/>
            <person name="Stueber K."/>
            <person name="Theodoulou F.L."/>
            <person name="Tu H."/>
            <person name="Van de Peer Y."/>
            <person name="Verrier P.J."/>
            <person name="Waters E."/>
            <person name="Wood A."/>
            <person name="Yang L."/>
            <person name="Cove D."/>
            <person name="Cuming A."/>
            <person name="Hasebe M."/>
            <person name="Lucas S."/>
            <person name="Mishler D.B."/>
            <person name="Reski R."/>
            <person name="Grigoriev I."/>
            <person name="Quatrano R.S."/>
            <person name="Boore J.L."/>
        </authorList>
    </citation>
    <scope>NUCLEOTIDE SEQUENCE [LARGE SCALE GENOMIC DNA]</scope>
    <source>
        <strain evidence="5 6">cv. Gransden 2004</strain>
    </source>
</reference>
<dbReference type="Gene3D" id="2.130.10.10">
    <property type="entry name" value="YVTN repeat-like/Quinoprotein amine dehydrogenase"/>
    <property type="match status" value="3"/>
</dbReference>
<dbReference type="PROSITE" id="PS50294">
    <property type="entry name" value="WD_REPEATS_REGION"/>
    <property type="match status" value="3"/>
</dbReference>
<evidence type="ECO:0008006" key="7">
    <source>
        <dbReference type="Google" id="ProtNLM"/>
    </source>
</evidence>
<feature type="compositionally biased region" description="Basic and acidic residues" evidence="4">
    <location>
        <begin position="32"/>
        <end position="42"/>
    </location>
</feature>
<dbReference type="PANTHER" id="PTHR19847:SF7">
    <property type="entry name" value="DDB1- AND CUL4-ASSOCIATED FACTOR 11"/>
    <property type="match status" value="1"/>
</dbReference>
<dbReference type="FunCoup" id="A0A7I4BQL2">
    <property type="interactions" value="3507"/>
</dbReference>
<dbReference type="GO" id="GO:0043161">
    <property type="term" value="P:proteasome-mediated ubiquitin-dependent protein catabolic process"/>
    <property type="evidence" value="ECO:0000318"/>
    <property type="project" value="GO_Central"/>
</dbReference>
<dbReference type="PROSITE" id="PS50082">
    <property type="entry name" value="WD_REPEATS_2"/>
    <property type="match status" value="4"/>
</dbReference>
<reference evidence="5 6" key="2">
    <citation type="journal article" date="2018" name="Plant J.">
        <title>The Physcomitrella patens chromosome-scale assembly reveals moss genome structure and evolution.</title>
        <authorList>
            <person name="Lang D."/>
            <person name="Ullrich K.K."/>
            <person name="Murat F."/>
            <person name="Fuchs J."/>
            <person name="Jenkins J."/>
            <person name="Haas F.B."/>
            <person name="Piednoel M."/>
            <person name="Gundlach H."/>
            <person name="Van Bel M."/>
            <person name="Meyberg R."/>
            <person name="Vives C."/>
            <person name="Morata J."/>
            <person name="Symeonidi A."/>
            <person name="Hiss M."/>
            <person name="Muchero W."/>
            <person name="Kamisugi Y."/>
            <person name="Saleh O."/>
            <person name="Blanc G."/>
            <person name="Decker E.L."/>
            <person name="van Gessel N."/>
            <person name="Grimwood J."/>
            <person name="Hayes R.D."/>
            <person name="Graham S.W."/>
            <person name="Gunter L.E."/>
            <person name="McDaniel S.F."/>
            <person name="Hoernstein S.N.W."/>
            <person name="Larsson A."/>
            <person name="Li F.W."/>
            <person name="Perroud P.F."/>
            <person name="Phillips J."/>
            <person name="Ranjan P."/>
            <person name="Rokshar D.S."/>
            <person name="Rothfels C.J."/>
            <person name="Schneider L."/>
            <person name="Shu S."/>
            <person name="Stevenson D.W."/>
            <person name="Thummler F."/>
            <person name="Tillich M."/>
            <person name="Villarreal Aguilar J.C."/>
            <person name="Widiez T."/>
            <person name="Wong G.K."/>
            <person name="Wymore A."/>
            <person name="Zhang Y."/>
            <person name="Zimmer A.D."/>
            <person name="Quatrano R.S."/>
            <person name="Mayer K.F.X."/>
            <person name="Goodstein D."/>
            <person name="Casacuberta J.M."/>
            <person name="Vandepoele K."/>
            <person name="Reski R."/>
            <person name="Cuming A.C."/>
            <person name="Tuskan G.A."/>
            <person name="Maumus F."/>
            <person name="Salse J."/>
            <person name="Schmutz J."/>
            <person name="Rensing S.A."/>
        </authorList>
    </citation>
    <scope>NUCLEOTIDE SEQUENCE [LARGE SCALE GENOMIC DNA]</scope>
    <source>
        <strain evidence="5 6">cv. Gransden 2004</strain>
    </source>
</reference>
<dbReference type="InterPro" id="IPR020472">
    <property type="entry name" value="WD40_PAC1"/>
</dbReference>
<feature type="repeat" description="WD" evidence="3">
    <location>
        <begin position="277"/>
        <end position="318"/>
    </location>
</feature>
<evidence type="ECO:0000256" key="3">
    <source>
        <dbReference type="PROSITE-ProRule" id="PRU00221"/>
    </source>
</evidence>
<dbReference type="SMART" id="SM00320">
    <property type="entry name" value="WD40"/>
    <property type="match status" value="6"/>
</dbReference>
<dbReference type="Gramene" id="Pp3c1_22090V3.4">
    <property type="protein sequence ID" value="Pp3c1_22090V3.4"/>
    <property type="gene ID" value="Pp3c1_22090"/>
</dbReference>
<dbReference type="PRINTS" id="PR00320">
    <property type="entry name" value="GPROTEINBRPT"/>
</dbReference>
<dbReference type="RefSeq" id="XP_024381253.1">
    <property type="nucleotide sequence ID" value="XM_024525485.2"/>
</dbReference>
<dbReference type="EnsemblPlants" id="Pp3c1_22090V3.4">
    <property type="protein sequence ID" value="Pp3c1_22090V3.4"/>
    <property type="gene ID" value="Pp3c1_22090"/>
</dbReference>
<dbReference type="PANTHER" id="PTHR19847">
    <property type="entry name" value="DDB1- AND CUL4-ASSOCIATED FACTOR 11"/>
    <property type="match status" value="1"/>
</dbReference>
<dbReference type="Proteomes" id="UP000006727">
    <property type="component" value="Chromosome 1"/>
</dbReference>
<evidence type="ECO:0000256" key="4">
    <source>
        <dbReference type="SAM" id="MobiDB-lite"/>
    </source>
</evidence>
<feature type="repeat" description="WD" evidence="3">
    <location>
        <begin position="493"/>
        <end position="525"/>
    </location>
</feature>
<dbReference type="Pfam" id="PF00400">
    <property type="entry name" value="WD40"/>
    <property type="match status" value="4"/>
</dbReference>
<dbReference type="FunFam" id="2.130.10.10:FF:003174">
    <property type="entry name" value="Predicted protein"/>
    <property type="match status" value="1"/>
</dbReference>
<dbReference type="RefSeq" id="XP_024381261.1">
    <property type="nucleotide sequence ID" value="XM_024525493.2"/>
</dbReference>
<feature type="region of interest" description="Disordered" evidence="4">
    <location>
        <begin position="30"/>
        <end position="65"/>
    </location>
</feature>
<evidence type="ECO:0000256" key="1">
    <source>
        <dbReference type="ARBA" id="ARBA00022574"/>
    </source>
</evidence>
<keyword evidence="2" id="KW-0677">Repeat</keyword>
<dbReference type="EnsemblPlants" id="Pp3c1_22090V3.2">
    <property type="protein sequence ID" value="Pp3c1_22090V3.2"/>
    <property type="gene ID" value="Pp3c1_22090"/>
</dbReference>
<dbReference type="InterPro" id="IPR015943">
    <property type="entry name" value="WD40/YVTN_repeat-like_dom_sf"/>
</dbReference>
<dbReference type="AlphaFoldDB" id="A0A7I4BQL2"/>
<dbReference type="Gramene" id="Pp3c1_22090V3.2">
    <property type="protein sequence ID" value="Pp3c1_22090V3.2"/>
    <property type="gene ID" value="Pp3c1_22090"/>
</dbReference>
<gene>
    <name evidence="5" type="primary">LOC112285027</name>
</gene>